<proteinExistence type="predicted"/>
<accession>A0A7J6N5Q0</accession>
<organism evidence="2 3">
    <name type="scientific">Perkinsus olseni</name>
    <name type="common">Perkinsus atlanticus</name>
    <dbReference type="NCBI Taxonomy" id="32597"/>
    <lineage>
        <taxon>Eukaryota</taxon>
        <taxon>Sar</taxon>
        <taxon>Alveolata</taxon>
        <taxon>Perkinsozoa</taxon>
        <taxon>Perkinsea</taxon>
        <taxon>Perkinsida</taxon>
        <taxon>Perkinsidae</taxon>
        <taxon>Perkinsus</taxon>
    </lineage>
</organism>
<feature type="chain" id="PRO_5029662244" evidence="1">
    <location>
        <begin position="23"/>
        <end position="160"/>
    </location>
</feature>
<name>A0A7J6N5Q0_PEROL</name>
<evidence type="ECO:0000313" key="3">
    <source>
        <dbReference type="Proteomes" id="UP000541610"/>
    </source>
</evidence>
<dbReference type="AlphaFoldDB" id="A0A7J6N5Q0"/>
<evidence type="ECO:0000313" key="2">
    <source>
        <dbReference type="EMBL" id="KAF4679238.1"/>
    </source>
</evidence>
<gene>
    <name evidence="2" type="ORF">FOZ60_015321</name>
</gene>
<comment type="caution">
    <text evidence="2">The sequence shown here is derived from an EMBL/GenBank/DDBJ whole genome shotgun (WGS) entry which is preliminary data.</text>
</comment>
<evidence type="ECO:0000256" key="1">
    <source>
        <dbReference type="SAM" id="SignalP"/>
    </source>
</evidence>
<feature type="signal peptide" evidence="1">
    <location>
        <begin position="1"/>
        <end position="22"/>
    </location>
</feature>
<keyword evidence="1" id="KW-0732">Signal</keyword>
<sequence length="160" mass="17792">MAIMMLILVIVVLIESSVVSNAEEVQNSQAQRLKRYCEKSRWPSVLRNGRANLYDFGKRTNGRGLSSGFGPTAAESIPEMHDGCPNVTKHVVVKVLGNPRKGPYELQVRSLEELSEWVGRKWDPAGSGSRQLMTAANFPLTQVVVAAVGERFAFRPHERE</sequence>
<dbReference type="Proteomes" id="UP000541610">
    <property type="component" value="Unassembled WGS sequence"/>
</dbReference>
<reference evidence="2 3" key="1">
    <citation type="submission" date="2020-04" db="EMBL/GenBank/DDBJ databases">
        <title>Perkinsus olseni comparative genomics.</title>
        <authorList>
            <person name="Bogema D.R."/>
        </authorList>
    </citation>
    <scope>NUCLEOTIDE SEQUENCE [LARGE SCALE GENOMIC DNA]</scope>
    <source>
        <strain evidence="2">00978-12</strain>
    </source>
</reference>
<protein>
    <submittedName>
        <fullName evidence="2">Uncharacterized protein</fullName>
    </submittedName>
</protein>
<dbReference type="EMBL" id="JABANP010000763">
    <property type="protein sequence ID" value="KAF4679238.1"/>
    <property type="molecule type" value="Genomic_DNA"/>
</dbReference>